<feature type="transmembrane region" description="Helical" evidence="8">
    <location>
        <begin position="182"/>
        <end position="199"/>
    </location>
</feature>
<keyword evidence="2" id="KW-1003">Cell membrane</keyword>
<reference evidence="10" key="1">
    <citation type="submission" date="2016-04" db="EMBL/GenBank/DDBJ databases">
        <authorList>
            <person name="Evans L.H."/>
            <person name="Alamgir A."/>
            <person name="Owens N."/>
            <person name="Weber N.D."/>
            <person name="Virtaneva K."/>
            <person name="Barbian K."/>
            <person name="Babar A."/>
            <person name="Rosenke K."/>
        </authorList>
    </citation>
    <scope>NUCLEOTIDE SEQUENCE</scope>
    <source>
        <strain evidence="10">Nono1</strain>
    </source>
</reference>
<dbReference type="AlphaFoldDB" id="A0A1M4EAZ2"/>
<evidence type="ECO:0000256" key="5">
    <source>
        <dbReference type="ARBA" id="ARBA00022989"/>
    </source>
</evidence>
<dbReference type="RefSeq" id="WP_225275244.1">
    <property type="nucleotide sequence ID" value="NZ_CP084058.1"/>
</dbReference>
<evidence type="ECO:0000313" key="10">
    <source>
        <dbReference type="EMBL" id="SBO95902.1"/>
    </source>
</evidence>
<evidence type="ECO:0000256" key="1">
    <source>
        <dbReference type="ARBA" id="ARBA00004236"/>
    </source>
</evidence>
<feature type="transmembrane region" description="Helical" evidence="8">
    <location>
        <begin position="6"/>
        <end position="24"/>
    </location>
</feature>
<evidence type="ECO:0000256" key="7">
    <source>
        <dbReference type="ARBA" id="ARBA00023136"/>
    </source>
</evidence>
<comment type="subcellular location">
    <subcellularLocation>
        <location evidence="1">Cell membrane</location>
    </subcellularLocation>
</comment>
<keyword evidence="4" id="KW-0547">Nucleotide-binding</keyword>
<evidence type="ECO:0000256" key="2">
    <source>
        <dbReference type="ARBA" id="ARBA00022475"/>
    </source>
</evidence>
<proteinExistence type="predicted"/>
<name>A0A1M4EAZ2_9ACTN</name>
<feature type="transmembrane region" description="Helical" evidence="8">
    <location>
        <begin position="69"/>
        <end position="89"/>
    </location>
</feature>
<accession>A0A1M4EAZ2</accession>
<evidence type="ECO:0000256" key="4">
    <source>
        <dbReference type="ARBA" id="ARBA00022741"/>
    </source>
</evidence>
<organism evidence="10">
    <name type="scientific">Nonomuraea gerenzanensis</name>
    <dbReference type="NCBI Taxonomy" id="93944"/>
    <lineage>
        <taxon>Bacteria</taxon>
        <taxon>Bacillati</taxon>
        <taxon>Actinomycetota</taxon>
        <taxon>Actinomycetes</taxon>
        <taxon>Streptosporangiales</taxon>
        <taxon>Streptosporangiaceae</taxon>
        <taxon>Nonomuraea</taxon>
    </lineage>
</organism>
<feature type="transmembrane region" description="Helical" evidence="8">
    <location>
        <begin position="95"/>
        <end position="116"/>
    </location>
</feature>
<gene>
    <name evidence="10" type="ORF">BN4615_P5418</name>
</gene>
<keyword evidence="7 8" id="KW-0472">Membrane</keyword>
<keyword evidence="3 8" id="KW-0812">Transmembrane</keyword>
<dbReference type="EMBL" id="LT559118">
    <property type="protein sequence ID" value="SBO95902.1"/>
    <property type="molecule type" value="Genomic_DNA"/>
</dbReference>
<feature type="domain" description="Pycsar effector protein" evidence="9">
    <location>
        <begin position="51"/>
        <end position="195"/>
    </location>
</feature>
<keyword evidence="6" id="KW-0051">Antiviral defense</keyword>
<evidence type="ECO:0000256" key="3">
    <source>
        <dbReference type="ARBA" id="ARBA00022692"/>
    </source>
</evidence>
<dbReference type="InterPro" id="IPR043760">
    <property type="entry name" value="PycTM_dom"/>
</dbReference>
<evidence type="ECO:0000259" key="9">
    <source>
        <dbReference type="Pfam" id="PF18967"/>
    </source>
</evidence>
<evidence type="ECO:0000256" key="8">
    <source>
        <dbReference type="SAM" id="Phobius"/>
    </source>
</evidence>
<sequence length="200" mass="21618">MKPVRIVVTVTAVAFAAGIASARSSTMLTQRRLKTDGIAEQTADAQVRAHLDNAIAVALNQIARSDTKANVLLVVLTLAATALGFVLQGNSQVHWIIKAVGIIAFALLAITAWDVLRAITPRMTPKYGGGTGFVAYAKHESSGDLLQCMVAESTLEAKAETLRKLSHLAMTKYKQLYRATMGMRYLLPLTVATLLAYFIW</sequence>
<evidence type="ECO:0000256" key="6">
    <source>
        <dbReference type="ARBA" id="ARBA00023118"/>
    </source>
</evidence>
<keyword evidence="5 8" id="KW-1133">Transmembrane helix</keyword>
<dbReference type="Pfam" id="PF18967">
    <property type="entry name" value="PycTM"/>
    <property type="match status" value="1"/>
</dbReference>
<protein>
    <recommendedName>
        <fullName evidence="9">Pycsar effector protein domain-containing protein</fullName>
    </recommendedName>
</protein>